<comment type="similarity">
    <text evidence="2">Belongs to the peptidase S26C family.</text>
</comment>
<dbReference type="SUPFAM" id="SSF51306">
    <property type="entry name" value="LexA/Signal peptidase"/>
    <property type="match status" value="1"/>
</dbReference>
<dbReference type="Pfam" id="PF10502">
    <property type="entry name" value="Peptidase_S26"/>
    <property type="match status" value="1"/>
</dbReference>
<proteinExistence type="inferred from homology"/>
<dbReference type="NCBIfam" id="TIGR02771">
    <property type="entry name" value="TraF_Ti"/>
    <property type="match status" value="1"/>
</dbReference>
<keyword evidence="7" id="KW-0614">Plasmid</keyword>
<dbReference type="EMBL" id="EF066650">
    <property type="protein sequence ID" value="ABN47150.1"/>
    <property type="molecule type" value="Genomic_DNA"/>
</dbReference>
<dbReference type="GO" id="GO:0004252">
    <property type="term" value="F:serine-type endopeptidase activity"/>
    <property type="evidence" value="ECO:0007669"/>
    <property type="project" value="InterPro"/>
</dbReference>
<dbReference type="Proteomes" id="UP000009045">
    <property type="component" value="Plasmid pSmeSM11b"/>
</dbReference>
<feature type="domain" description="Peptidase S26" evidence="6">
    <location>
        <begin position="23"/>
        <end position="163"/>
    </location>
</feature>
<evidence type="ECO:0000313" key="8">
    <source>
        <dbReference type="Proteomes" id="UP000009045"/>
    </source>
</evidence>
<keyword evidence="3" id="KW-0732">Signal</keyword>
<comment type="subcellular location">
    <subcellularLocation>
        <location evidence="1">Periplasm</location>
    </subcellularLocation>
</comment>
<evidence type="ECO:0000256" key="1">
    <source>
        <dbReference type="ARBA" id="ARBA00004418"/>
    </source>
</evidence>
<keyword evidence="4" id="KW-0574">Periplasm</keyword>
<name>A4KVP9_SINMM</name>
<dbReference type="InterPro" id="IPR014139">
    <property type="entry name" value="Peptidase_S26C_TraF"/>
</dbReference>
<evidence type="ECO:0000256" key="2">
    <source>
        <dbReference type="ARBA" id="ARBA00005849"/>
    </source>
</evidence>
<dbReference type="GO" id="GO:0042597">
    <property type="term" value="C:periplasmic space"/>
    <property type="evidence" value="ECO:0007669"/>
    <property type="project" value="UniProtKB-SubCell"/>
</dbReference>
<protein>
    <submittedName>
        <fullName evidence="7">TraF</fullName>
    </submittedName>
</protein>
<dbReference type="GO" id="GO:0006465">
    <property type="term" value="P:signal peptide processing"/>
    <property type="evidence" value="ECO:0007669"/>
    <property type="project" value="InterPro"/>
</dbReference>
<dbReference type="InterPro" id="IPR036286">
    <property type="entry name" value="LexA/Signal_pep-like_sf"/>
</dbReference>
<dbReference type="AlphaFoldDB" id="A4KVP9"/>
<geneLocation type="plasmid" evidence="7 8">
    <name>pSmeSM11b</name>
</geneLocation>
<dbReference type="RefSeq" id="WP_012477338.1">
    <property type="nucleotide sequence ID" value="NC_010865.1"/>
</dbReference>
<evidence type="ECO:0000256" key="3">
    <source>
        <dbReference type="ARBA" id="ARBA00022729"/>
    </source>
</evidence>
<keyword evidence="5" id="KW-0184">Conjugation</keyword>
<dbReference type="MEROPS" id="S26.014"/>
<dbReference type="NCBIfam" id="NF010412">
    <property type="entry name" value="PRK13838.1"/>
    <property type="match status" value="1"/>
</dbReference>
<evidence type="ECO:0000259" key="6">
    <source>
        <dbReference type="Pfam" id="PF10502"/>
    </source>
</evidence>
<evidence type="ECO:0000313" key="7">
    <source>
        <dbReference type="EMBL" id="ABN47150.1"/>
    </source>
</evidence>
<sequence>MLGATALFASAVFAAGFGAGLRVNTTPSESLGLWQIEPLSRSAVVGDLVFVCMPDSAARTEGKARGYLRWGLCPGGTGPLIKQVVAIAGQQVAIGGSVSIDGTVLGNSRLVERDGRGRSLHPYSSGIVPPGRVFLHSSFPGSWDSRYFGPVPASGILGIAREVLTYAP</sequence>
<evidence type="ECO:0000256" key="5">
    <source>
        <dbReference type="ARBA" id="ARBA00022971"/>
    </source>
</evidence>
<dbReference type="Gene3D" id="2.10.109.10">
    <property type="entry name" value="Umud Fragment, subunit A"/>
    <property type="match status" value="1"/>
</dbReference>
<accession>A4KVP9</accession>
<gene>
    <name evidence="7" type="primary">orf144</name>
</gene>
<organism evidence="7 8">
    <name type="scientific">Sinorhizobium meliloti (strain SM11)</name>
    <dbReference type="NCBI Taxonomy" id="707241"/>
    <lineage>
        <taxon>Bacteria</taxon>
        <taxon>Pseudomonadati</taxon>
        <taxon>Pseudomonadota</taxon>
        <taxon>Alphaproteobacteria</taxon>
        <taxon>Hyphomicrobiales</taxon>
        <taxon>Rhizobiaceae</taxon>
        <taxon>Sinorhizobium/Ensifer group</taxon>
        <taxon>Sinorhizobium</taxon>
    </lineage>
</organism>
<dbReference type="InterPro" id="IPR019533">
    <property type="entry name" value="Peptidase_S26"/>
</dbReference>
<evidence type="ECO:0000256" key="4">
    <source>
        <dbReference type="ARBA" id="ARBA00022764"/>
    </source>
</evidence>
<reference evidence="8" key="2">
    <citation type="journal article" date="2011" name="J. Biotechnol.">
        <title>The complete genome sequence of the dominant Sinorhizobium meliloti field isolate SM11 extends the S. meliloti pan-genome.</title>
        <authorList>
            <person name="Schneiker-Bekel S."/>
            <person name="Wibberg D."/>
            <person name="Bekel T."/>
            <person name="Blom J."/>
            <person name="Linke B."/>
            <person name="Neuweger H."/>
            <person name="Stiens M."/>
            <person name="Vorholter F.J."/>
            <person name="Weidner S."/>
            <person name="Goesmann A."/>
            <person name="Puhler A."/>
            <person name="Schluter A."/>
        </authorList>
    </citation>
    <scope>NUCLEOTIDE SEQUENCE [LARGE SCALE GENOMIC DNA]</scope>
    <source>
        <strain evidence="8">SM11</strain>
        <plasmid evidence="8">pSmeSM11b</plasmid>
    </source>
</reference>
<reference evidence="7 8" key="1">
    <citation type="journal article" date="2007" name="FEMS Microbiol. Lett.">
        <title>Sequence analysis of the 181-kb accessory plasmid pSmeSM11b, isolated from a dominant Sinorhizobium meliloti strain identified during a long-term field release experiment.</title>
        <authorList>
            <person name="Stiens M."/>
            <person name="Schneiker S."/>
            <person name="Puhler A."/>
            <person name="Schluter A."/>
        </authorList>
    </citation>
    <scope>NUCLEOTIDE SEQUENCE [LARGE SCALE GENOMIC DNA]</scope>
    <source>
        <strain evidence="7 8">SM11</strain>
        <plasmid evidence="8">pSmeSM11b</plasmid>
    </source>
</reference>